<name>A0A0C3FXC6_PILCF</name>
<comment type="subunit">
    <text evidence="11">Component of the mitochondrial contact site and cristae organizing system (MICOS) complex.</text>
</comment>
<evidence type="ECO:0000256" key="11">
    <source>
        <dbReference type="RuleBase" id="RU363000"/>
    </source>
</evidence>
<dbReference type="InterPro" id="IPR019133">
    <property type="entry name" value="MIC60"/>
</dbReference>
<evidence type="ECO:0000256" key="8">
    <source>
        <dbReference type="ARBA" id="ARBA00023128"/>
    </source>
</evidence>
<dbReference type="STRING" id="765440.A0A0C3FXC6"/>
<feature type="transmembrane region" description="Helical" evidence="11">
    <location>
        <begin position="52"/>
        <end position="72"/>
    </location>
</feature>
<evidence type="ECO:0000256" key="9">
    <source>
        <dbReference type="ARBA" id="ARBA00023136"/>
    </source>
</evidence>
<comment type="subcellular location">
    <subcellularLocation>
        <location evidence="1 11">Mitochondrion inner membrane</location>
        <topology evidence="1 11">Single-pass membrane protein</topology>
    </subcellularLocation>
</comment>
<sequence>MYRTLPVSRQVALTSGRGAVRVIRRRLATSSTETTTTAATSTPKQKSIVRKLLFYTTAATGTFYVGSTFVAFSNQAYYDFFNESVPLGQSVIDYAEKHDWDELTVDSFVHGGIEAVAGVSEFFSRLLGAQTTAEKAKSRAEEKKAGTTDKYKESKDRLKSLTDTMKTKVEKSEDKIIEGSKKAVALARHQAAQFSAEVEELIKKAEDALATSSTETLSTNSEATANYAAPTISEVPSTNTHSDKKVYDGWLPIGHEPPYGFSRPTPSKTEPAHQSEAARPPEPLPLVAPAIAELNVSEPVIAQLASTIDNLASYLSSNPAAAENAKDILETAKLDLTGLASRIETIKHEERQQLEKTLDEQAKEYTTKLLELEMEAQDKLDSQEEGFRKFFDAERMKFVQAYRDKLDHELRTQTELINERLKEEVVAQGIELQRRWIREIKVRVEQERGGRLAKLDELAANLKRLEQVALDNSTYLDENIRIHALWSALRALHSAVESPVRKPFREELRVLRHVAAAKDDPVVTSALETLEATDVPDVGIEPFADLASWFTTSVAPRVSGVALVPDQDAGVLSHLASHLLSSFRFQRHGLVAGSDVLSVLARAEYHMNEKDLDSATRELNQLHGTAKVLLTDWLDAARRRLEVLQALEVVQSQATVASLLVV</sequence>
<keyword evidence="7 12" id="KW-0175">Coiled coil</keyword>
<dbReference type="Proteomes" id="UP000054166">
    <property type="component" value="Unassembled WGS sequence"/>
</dbReference>
<evidence type="ECO:0000256" key="2">
    <source>
        <dbReference type="ARBA" id="ARBA00010877"/>
    </source>
</evidence>
<evidence type="ECO:0000256" key="13">
    <source>
        <dbReference type="SAM" id="MobiDB-lite"/>
    </source>
</evidence>
<dbReference type="GO" id="GO:0061617">
    <property type="term" value="C:MICOS complex"/>
    <property type="evidence" value="ECO:0007669"/>
    <property type="project" value="TreeGrafter"/>
</dbReference>
<dbReference type="EMBL" id="KN832988">
    <property type="protein sequence ID" value="KIM84204.1"/>
    <property type="molecule type" value="Genomic_DNA"/>
</dbReference>
<evidence type="ECO:0000256" key="10">
    <source>
        <dbReference type="ARBA" id="ARBA00025571"/>
    </source>
</evidence>
<accession>A0A0C3FXC6</accession>
<dbReference type="InParanoid" id="A0A0C3FXC6"/>
<dbReference type="AlphaFoldDB" id="A0A0C3FXC6"/>
<dbReference type="PANTHER" id="PTHR15415">
    <property type="entry name" value="MITOFILIN"/>
    <property type="match status" value="1"/>
</dbReference>
<gene>
    <name evidence="14" type="ORF">PILCRDRAFT_818535</name>
</gene>
<evidence type="ECO:0000313" key="14">
    <source>
        <dbReference type="EMBL" id="KIM84204.1"/>
    </source>
</evidence>
<reference evidence="15" key="2">
    <citation type="submission" date="2015-01" db="EMBL/GenBank/DDBJ databases">
        <title>Evolutionary Origins and Diversification of the Mycorrhizal Mutualists.</title>
        <authorList>
            <consortium name="DOE Joint Genome Institute"/>
            <consortium name="Mycorrhizal Genomics Consortium"/>
            <person name="Kohler A."/>
            <person name="Kuo A."/>
            <person name="Nagy L.G."/>
            <person name="Floudas D."/>
            <person name="Copeland A."/>
            <person name="Barry K.W."/>
            <person name="Cichocki N."/>
            <person name="Veneault-Fourrey C."/>
            <person name="LaButti K."/>
            <person name="Lindquist E.A."/>
            <person name="Lipzen A."/>
            <person name="Lundell T."/>
            <person name="Morin E."/>
            <person name="Murat C."/>
            <person name="Riley R."/>
            <person name="Ohm R."/>
            <person name="Sun H."/>
            <person name="Tunlid A."/>
            <person name="Henrissat B."/>
            <person name="Grigoriev I.V."/>
            <person name="Hibbett D.S."/>
            <person name="Martin F."/>
        </authorList>
    </citation>
    <scope>NUCLEOTIDE SEQUENCE [LARGE SCALE GENOMIC DNA]</scope>
    <source>
        <strain evidence="15">F 1598</strain>
    </source>
</reference>
<keyword evidence="8 11" id="KW-0496">Mitochondrion</keyword>
<organism evidence="14 15">
    <name type="scientific">Piloderma croceum (strain F 1598)</name>
    <dbReference type="NCBI Taxonomy" id="765440"/>
    <lineage>
        <taxon>Eukaryota</taxon>
        <taxon>Fungi</taxon>
        <taxon>Dikarya</taxon>
        <taxon>Basidiomycota</taxon>
        <taxon>Agaricomycotina</taxon>
        <taxon>Agaricomycetes</taxon>
        <taxon>Agaricomycetidae</taxon>
        <taxon>Atheliales</taxon>
        <taxon>Atheliaceae</taxon>
        <taxon>Piloderma</taxon>
    </lineage>
</organism>
<dbReference type="Pfam" id="PF09731">
    <property type="entry name" value="Mitofilin"/>
    <property type="match status" value="1"/>
</dbReference>
<evidence type="ECO:0000256" key="4">
    <source>
        <dbReference type="ARBA" id="ARBA00022692"/>
    </source>
</evidence>
<keyword evidence="5 11" id="KW-0999">Mitochondrion inner membrane</keyword>
<keyword evidence="4 11" id="KW-0812">Transmembrane</keyword>
<evidence type="ECO:0000313" key="15">
    <source>
        <dbReference type="Proteomes" id="UP000054166"/>
    </source>
</evidence>
<evidence type="ECO:0000256" key="7">
    <source>
        <dbReference type="ARBA" id="ARBA00023054"/>
    </source>
</evidence>
<evidence type="ECO:0000256" key="12">
    <source>
        <dbReference type="SAM" id="Coils"/>
    </source>
</evidence>
<comment type="function">
    <text evidence="10">Component of the MICOS complex, a large protein complex of the mitochondrial inner membrane that plays crucial roles in the maintenance of crista junctions, inner membrane architecture, and formation of contact sites to the outer membrane. Plays a role in keeping cristae membranes connected to the inner boundary membrane. Also promotes protein import via the mitochondrial intermembrane space assembly (MIA) pathway.</text>
</comment>
<feature type="region of interest" description="Disordered" evidence="13">
    <location>
        <begin position="229"/>
        <end position="283"/>
    </location>
</feature>
<dbReference type="PANTHER" id="PTHR15415:SF7">
    <property type="entry name" value="MICOS COMPLEX SUBUNIT MIC60"/>
    <property type="match status" value="1"/>
</dbReference>
<reference evidence="14 15" key="1">
    <citation type="submission" date="2014-04" db="EMBL/GenBank/DDBJ databases">
        <authorList>
            <consortium name="DOE Joint Genome Institute"/>
            <person name="Kuo A."/>
            <person name="Tarkka M."/>
            <person name="Buscot F."/>
            <person name="Kohler A."/>
            <person name="Nagy L.G."/>
            <person name="Floudas D."/>
            <person name="Copeland A."/>
            <person name="Barry K.W."/>
            <person name="Cichocki N."/>
            <person name="Veneault-Fourrey C."/>
            <person name="LaButti K."/>
            <person name="Lindquist E.A."/>
            <person name="Lipzen A."/>
            <person name="Lundell T."/>
            <person name="Morin E."/>
            <person name="Murat C."/>
            <person name="Sun H."/>
            <person name="Tunlid A."/>
            <person name="Henrissat B."/>
            <person name="Grigoriev I.V."/>
            <person name="Hibbett D.S."/>
            <person name="Martin F."/>
            <person name="Nordberg H.P."/>
            <person name="Cantor M.N."/>
            <person name="Hua S.X."/>
        </authorList>
    </citation>
    <scope>NUCLEOTIDE SEQUENCE [LARGE SCALE GENOMIC DNA]</scope>
    <source>
        <strain evidence="14 15">F 1598</strain>
    </source>
</reference>
<dbReference type="GO" id="GO:0042407">
    <property type="term" value="P:cristae formation"/>
    <property type="evidence" value="ECO:0007669"/>
    <property type="project" value="TreeGrafter"/>
</dbReference>
<protein>
    <recommendedName>
        <fullName evidence="3 11">MICOS complex subunit MIC60</fullName>
    </recommendedName>
    <alternativeName>
        <fullName evidence="11">Mitofilin</fullName>
    </alternativeName>
</protein>
<dbReference type="OrthoDB" id="10261039at2759"/>
<proteinExistence type="inferred from homology"/>
<evidence type="ECO:0000256" key="1">
    <source>
        <dbReference type="ARBA" id="ARBA00004434"/>
    </source>
</evidence>
<feature type="coiled-coil region" evidence="12">
    <location>
        <begin position="184"/>
        <end position="211"/>
    </location>
</feature>
<evidence type="ECO:0000256" key="5">
    <source>
        <dbReference type="ARBA" id="ARBA00022792"/>
    </source>
</evidence>
<keyword evidence="6 11" id="KW-1133">Transmembrane helix</keyword>
<keyword evidence="15" id="KW-1185">Reference proteome</keyword>
<evidence type="ECO:0000256" key="3">
    <source>
        <dbReference type="ARBA" id="ARBA00018116"/>
    </source>
</evidence>
<comment type="similarity">
    <text evidence="2 11">Belongs to the MICOS complex subunit Mic60 family.</text>
</comment>
<keyword evidence="9 11" id="KW-0472">Membrane</keyword>
<dbReference type="HOGENOM" id="CLU_008024_1_1_1"/>
<dbReference type="FunCoup" id="A0A0C3FXC6">
    <property type="interactions" value="102"/>
</dbReference>
<evidence type="ECO:0000256" key="6">
    <source>
        <dbReference type="ARBA" id="ARBA00022989"/>
    </source>
</evidence>